<evidence type="ECO:0000259" key="1">
    <source>
        <dbReference type="Pfam" id="PF24734"/>
    </source>
</evidence>
<accession>A0A2M7PR34</accession>
<dbReference type="Pfam" id="PF24735">
    <property type="entry name" value="DUF7686"/>
    <property type="match status" value="1"/>
</dbReference>
<dbReference type="Pfam" id="PF24734">
    <property type="entry name" value="DUF7685"/>
    <property type="match status" value="1"/>
</dbReference>
<sequence length="187" mass="21372">MKVVCDHCGAKVPKYETIISPDDGKIHCLNCFNKKISQELGIDFETVNFDPITLEDSYGGKHTFHFRSLLVPTGKLIEAFELKDGEPGGYMSGVLDGFSCDISDLKIKLLNRLQRLMKHKSLKMLHKSWTLVSPGIIRGRIEYGFDEDSPIVIIDGKYFTWDEFGRMITSYEGWQFRLKIVDPTDED</sequence>
<evidence type="ECO:0000259" key="3">
    <source>
        <dbReference type="Pfam" id="PF24828"/>
    </source>
</evidence>
<gene>
    <name evidence="4" type="ORF">COZ07_03495</name>
</gene>
<dbReference type="AlphaFoldDB" id="A0A2M7PR34"/>
<feature type="domain" description="DUF7685" evidence="1">
    <location>
        <begin position="5"/>
        <end position="43"/>
    </location>
</feature>
<feature type="domain" description="DUF7713" evidence="3">
    <location>
        <begin position="127"/>
        <end position="185"/>
    </location>
</feature>
<organism evidence="4 5">
    <name type="scientific">Candidatus Infernicultor aquiphilus</name>
    <dbReference type="NCBI Taxonomy" id="1805029"/>
    <lineage>
        <taxon>Bacteria</taxon>
        <taxon>Pseudomonadati</taxon>
        <taxon>Atribacterota</taxon>
        <taxon>Candidatus Phoenicimicrobiia</taxon>
        <taxon>Candidatus Pheonicimicrobiales</taxon>
        <taxon>Candidatus Phoenicimicrobiaceae</taxon>
        <taxon>Candidatus Infernicultor</taxon>
    </lineage>
</organism>
<dbReference type="InterPro" id="IPR056130">
    <property type="entry name" value="DUF7713"/>
</dbReference>
<proteinExistence type="predicted"/>
<dbReference type="InterPro" id="IPR056103">
    <property type="entry name" value="DUF7686"/>
</dbReference>
<dbReference type="Proteomes" id="UP000230646">
    <property type="component" value="Unassembled WGS sequence"/>
</dbReference>
<dbReference type="InterPro" id="IPR056102">
    <property type="entry name" value="DUF7685"/>
</dbReference>
<dbReference type="EMBL" id="PFKO01000125">
    <property type="protein sequence ID" value="PIY33079.1"/>
    <property type="molecule type" value="Genomic_DNA"/>
</dbReference>
<feature type="domain" description="DUF7686" evidence="2">
    <location>
        <begin position="47"/>
        <end position="117"/>
    </location>
</feature>
<protein>
    <submittedName>
        <fullName evidence="4">Uncharacterized protein</fullName>
    </submittedName>
</protein>
<evidence type="ECO:0000259" key="2">
    <source>
        <dbReference type="Pfam" id="PF24735"/>
    </source>
</evidence>
<reference evidence="4 5" key="1">
    <citation type="submission" date="2017-09" db="EMBL/GenBank/DDBJ databases">
        <title>Depth-based differentiation of microbial function through sediment-hosted aquifers and enrichment of novel symbionts in the deep terrestrial subsurface.</title>
        <authorList>
            <person name="Probst A.J."/>
            <person name="Ladd B."/>
            <person name="Jarett J.K."/>
            <person name="Geller-Mcgrath D.E."/>
            <person name="Sieber C.M."/>
            <person name="Emerson J.B."/>
            <person name="Anantharaman K."/>
            <person name="Thomas B.C."/>
            <person name="Malmstrom R."/>
            <person name="Stieglmeier M."/>
            <person name="Klingl A."/>
            <person name="Woyke T."/>
            <person name="Ryan C.M."/>
            <person name="Banfield J.F."/>
        </authorList>
    </citation>
    <scope>NUCLEOTIDE SEQUENCE [LARGE SCALE GENOMIC DNA]</scope>
    <source>
        <strain evidence="4">CG_4_10_14_3_um_filter_34_13</strain>
    </source>
</reference>
<dbReference type="Pfam" id="PF24828">
    <property type="entry name" value="DUF7713"/>
    <property type="match status" value="1"/>
</dbReference>
<evidence type="ECO:0000313" key="4">
    <source>
        <dbReference type="EMBL" id="PIY33079.1"/>
    </source>
</evidence>
<name>A0A2M7PR34_9BACT</name>
<comment type="caution">
    <text evidence="4">The sequence shown here is derived from an EMBL/GenBank/DDBJ whole genome shotgun (WGS) entry which is preliminary data.</text>
</comment>
<evidence type="ECO:0000313" key="5">
    <source>
        <dbReference type="Proteomes" id="UP000230646"/>
    </source>
</evidence>